<dbReference type="PANTHER" id="PTHR12815">
    <property type="entry name" value="SORTING AND ASSEMBLY MACHINERY SAMM50 PROTEIN FAMILY MEMBER"/>
    <property type="match status" value="1"/>
</dbReference>
<dbReference type="OrthoDB" id="9803054at2"/>
<comment type="function">
    <text evidence="8">Part of the outer membrane protein assembly complex, which is involved in assembly and insertion of beta-barrel proteins into the outer membrane. Constitutes, with BamD, the core component of the assembly machinery.</text>
</comment>
<evidence type="ECO:0000256" key="1">
    <source>
        <dbReference type="ARBA" id="ARBA00004370"/>
    </source>
</evidence>
<dbReference type="Pfam" id="PF07244">
    <property type="entry name" value="POTRA"/>
    <property type="match status" value="4"/>
</dbReference>
<dbReference type="STRING" id="1410383.TGUWTKB_1460"/>
<dbReference type="PANTHER" id="PTHR12815:SF23">
    <property type="entry name" value="OUTER MEMBRANE PROTEIN ASSEMBLY FACTOR BAMA"/>
    <property type="match status" value="1"/>
</dbReference>
<feature type="chain" id="PRO_5008982800" description="Outer membrane protein assembly factor BamA" evidence="8">
    <location>
        <begin position="22"/>
        <end position="810"/>
    </location>
</feature>
<reference evidence="12" key="1">
    <citation type="submission" date="2013-11" db="EMBL/GenBank/DDBJ databases">
        <title>Symbiont-containing voluminous jelly as an extraordinary maternal gift for overwintering insect nymphs.</title>
        <authorList>
            <person name="Kaiwa N."/>
            <person name="Hosokawa T."/>
            <person name="Nikoh N."/>
            <person name="Meng X.Y."/>
            <person name="Tanahashi M."/>
            <person name="Moriyama M."/>
            <person name="Maeda T."/>
            <person name="Yamaguchi K."/>
            <person name="Shigenobu S."/>
            <person name="Ito M."/>
            <person name="Fukatsu T."/>
        </authorList>
    </citation>
    <scope>NUCLEOTIDE SEQUENCE [LARGE SCALE GENOMIC DNA]</scope>
    <source>
        <strain evidence="12">UwTKB</strain>
    </source>
</reference>
<dbReference type="HAMAP" id="MF_01430">
    <property type="entry name" value="OM_assembly_BamA"/>
    <property type="match status" value="1"/>
</dbReference>
<dbReference type="GO" id="GO:1990063">
    <property type="term" value="C:Bam protein complex"/>
    <property type="evidence" value="ECO:0007669"/>
    <property type="project" value="TreeGrafter"/>
</dbReference>
<protein>
    <recommendedName>
        <fullName evidence="8 9">Outer membrane protein assembly factor BamA</fullName>
    </recommendedName>
</protein>
<organism evidence="11 12">
    <name type="scientific">Candidatus Tachikawaea gelatinosa</name>
    <dbReference type="NCBI Taxonomy" id="1410383"/>
    <lineage>
        <taxon>Bacteria</taxon>
        <taxon>Pseudomonadati</taxon>
        <taxon>Pseudomonadota</taxon>
        <taxon>Gammaproteobacteria</taxon>
        <taxon>Enterobacterales</taxon>
        <taxon>Enterobacteriaceae</taxon>
        <taxon>Candidatus Tachikawaea</taxon>
    </lineage>
</organism>
<dbReference type="InterPro" id="IPR010827">
    <property type="entry name" value="BamA/TamA_POTRA"/>
</dbReference>
<reference evidence="11 12" key="2">
    <citation type="journal article" date="2014" name="Curr. Biol.">
        <title>Symbiont-Supplemented Maternal Investment Underpinning Host's Ecological Adaptation.</title>
        <authorList>
            <person name="Kaiwa N."/>
            <person name="Hosokawa T."/>
            <person name="Nikoh N."/>
            <person name="Tanahashi M."/>
            <person name="Moriyama M."/>
            <person name="Meng X.Y."/>
            <person name="Maeda T."/>
            <person name="Yamaguchi K."/>
            <person name="Shigenobu S."/>
            <person name="Ito M."/>
            <person name="Fukatsu T."/>
        </authorList>
    </citation>
    <scope>NUCLEOTIDE SEQUENCE [LARGE SCALE GENOMIC DNA]</scope>
    <source>
        <strain evidence="11 12">UwTKB</strain>
    </source>
</reference>
<keyword evidence="12" id="KW-1185">Reference proteome</keyword>
<dbReference type="PROSITE" id="PS51779">
    <property type="entry name" value="POTRA"/>
    <property type="match status" value="3"/>
</dbReference>
<keyword evidence="2 8" id="KW-1134">Transmembrane beta strand</keyword>
<evidence type="ECO:0000256" key="6">
    <source>
        <dbReference type="ARBA" id="ARBA00023136"/>
    </source>
</evidence>
<evidence type="ECO:0000256" key="9">
    <source>
        <dbReference type="NCBIfam" id="TIGR03303"/>
    </source>
</evidence>
<comment type="subcellular location">
    <subcellularLocation>
        <location evidence="8">Cell outer membrane</location>
    </subcellularLocation>
    <subcellularLocation>
        <location evidence="1">Membrane</location>
    </subcellularLocation>
</comment>
<dbReference type="GO" id="GO:0051205">
    <property type="term" value="P:protein insertion into membrane"/>
    <property type="evidence" value="ECO:0007669"/>
    <property type="project" value="UniProtKB-UniRule"/>
</dbReference>
<dbReference type="NCBIfam" id="TIGR03303">
    <property type="entry name" value="OM_YaeT"/>
    <property type="match status" value="1"/>
</dbReference>
<keyword evidence="5 8" id="KW-0677">Repeat</keyword>
<dbReference type="EMBL" id="AP014521">
    <property type="protein sequence ID" value="BAP58400.1"/>
    <property type="molecule type" value="Genomic_DNA"/>
</dbReference>
<evidence type="ECO:0000313" key="11">
    <source>
        <dbReference type="EMBL" id="BAP58400.1"/>
    </source>
</evidence>
<sequence length="810" mass="93971" precursor="true">MLIKKFLMTLLLFFTSSYSYSFDTFVVKNINFNGLQRVSKNSALTYSAINIGDKIDQKKIKSIIHHLYSTKIFENISVSRDKKNLVINVKEKPIIYDIVFSGNKLIKSDVLKTNLVKIGLNNGEILDRSLLFSFKTYLKNFYHNQGKYGTNITTKIDLLPFNYAKITFNFNEGISAKIKNIKILGNSRYNVNDLIPLLNIYHPKFSFRNILANNDYNKQKLADALENLRNFYLNNGYIKFKVKSVRVRLSSNKKEAYITINIHEGDRYKVVSFKTNNDLIKNELMNSKQFQKDFINQYYNQENIINFQKKIKDTLDQLNYPNPKININSTINDSKKNIDLYLDVDLRNKYKVHRISFKGNYLSQDSVLRREIQQKEGDYLKNKLIQQGETSLKNTGYFETVNTIVKKANKSNDSVDIIYQVKEKKTGLFNLGLGYSKGQGVNFELNILKDNIFGSGNLISFVGTKDSNQKYGEFLFKKNGSIFSKNFNIENRIFYNTFQGNHKTFIDYEKDSYGANINLNMPVFNNTQQINIGLDYLHNHLKSISFQVPMWYYLQTFRHLNPDEKAPELITKDFLINYGWHVNMLDNKFLPNSGSEIGLDGKITLPYSDNKFHKVELNFKNYLPLNKKNEWILFNHGHVGYGYGFQKKFMPFYENFYIGGFKTIRGFRTNSLGPKGVYFRKTPGCTNEKNKDSAFCLTKNAVGGNAVFSNSFELIFPTPFLSNQDLYPLRTSLFVDFGTIWDTQWVNTKTAKDAQIPNYNNEYKKVRCSAGIAITWISPIGPLSMSYAKPIKYYEDDAIENFQLTLGKTW</sequence>
<keyword evidence="7 8" id="KW-0998">Cell outer membrane</keyword>
<evidence type="ECO:0000256" key="8">
    <source>
        <dbReference type="HAMAP-Rule" id="MF_01430"/>
    </source>
</evidence>
<comment type="similarity">
    <text evidence="8">Belongs to the BamA family.</text>
</comment>
<dbReference type="Proteomes" id="UP000031627">
    <property type="component" value="Chromosome"/>
</dbReference>
<feature type="signal peptide" evidence="8">
    <location>
        <begin position="1"/>
        <end position="21"/>
    </location>
</feature>
<dbReference type="InterPro" id="IPR034746">
    <property type="entry name" value="POTRA"/>
</dbReference>
<keyword evidence="6 8" id="KW-0472">Membrane</keyword>
<dbReference type="GO" id="GO:0043165">
    <property type="term" value="P:Gram-negative-bacterium-type cell outer membrane assembly"/>
    <property type="evidence" value="ECO:0007669"/>
    <property type="project" value="UniProtKB-UniRule"/>
</dbReference>
<accession>A0A090ARI9</accession>
<comment type="subunit">
    <text evidence="8">Part of the Bam complex, which is composed of the outer membrane protein BamA, and four lipoproteins BamB, BamC, BamD and BamE.</text>
</comment>
<dbReference type="Pfam" id="PF01103">
    <property type="entry name" value="Omp85"/>
    <property type="match status" value="1"/>
</dbReference>
<evidence type="ECO:0000256" key="5">
    <source>
        <dbReference type="ARBA" id="ARBA00022737"/>
    </source>
</evidence>
<feature type="domain" description="POTRA" evidence="10">
    <location>
        <begin position="25"/>
        <end position="92"/>
    </location>
</feature>
<dbReference type="HOGENOM" id="CLU_007664_1_0_6"/>
<dbReference type="KEGG" id="sbw:TGUWTKB_1460"/>
<dbReference type="RefSeq" id="WP_041062543.1">
    <property type="nucleotide sequence ID" value="NZ_AP014521.1"/>
</dbReference>
<evidence type="ECO:0000259" key="10">
    <source>
        <dbReference type="PROSITE" id="PS51779"/>
    </source>
</evidence>
<proteinExistence type="inferred from homology"/>
<dbReference type="AlphaFoldDB" id="A0A090ARI9"/>
<name>A0A090ARI9_9ENTR</name>
<dbReference type="Gene3D" id="2.40.160.50">
    <property type="entry name" value="membrane protein fhac: a member of the omp85/tpsb transporter family"/>
    <property type="match status" value="1"/>
</dbReference>
<keyword evidence="4 8" id="KW-0732">Signal</keyword>
<keyword evidence="3 8" id="KW-0812">Transmembrane</keyword>
<gene>
    <name evidence="11" type="primary">yaeT</name>
    <name evidence="8" type="synonym">bamA</name>
    <name evidence="11" type="ORF">TGUWTKB_1460</name>
</gene>
<dbReference type="Gene3D" id="3.10.20.310">
    <property type="entry name" value="membrane protein fhac"/>
    <property type="match status" value="4"/>
</dbReference>
<feature type="domain" description="POTRA" evidence="10">
    <location>
        <begin position="350"/>
        <end position="424"/>
    </location>
</feature>
<evidence type="ECO:0000256" key="7">
    <source>
        <dbReference type="ARBA" id="ARBA00023237"/>
    </source>
</evidence>
<dbReference type="InterPro" id="IPR000184">
    <property type="entry name" value="Bac_surfAg_D15"/>
</dbReference>
<evidence type="ECO:0000256" key="3">
    <source>
        <dbReference type="ARBA" id="ARBA00022692"/>
    </source>
</evidence>
<feature type="domain" description="POTRA" evidence="10">
    <location>
        <begin position="176"/>
        <end position="265"/>
    </location>
</feature>
<evidence type="ECO:0000256" key="2">
    <source>
        <dbReference type="ARBA" id="ARBA00022452"/>
    </source>
</evidence>
<evidence type="ECO:0000313" key="12">
    <source>
        <dbReference type="Proteomes" id="UP000031627"/>
    </source>
</evidence>
<evidence type="ECO:0000256" key="4">
    <source>
        <dbReference type="ARBA" id="ARBA00022729"/>
    </source>
</evidence>
<dbReference type="PIRSF" id="PIRSF006076">
    <property type="entry name" value="OM_assembly_OMP85"/>
    <property type="match status" value="1"/>
</dbReference>
<dbReference type="InterPro" id="IPR039910">
    <property type="entry name" value="D15-like"/>
</dbReference>
<dbReference type="InterPro" id="IPR023707">
    <property type="entry name" value="OM_assembly_BamA"/>
</dbReference>